<dbReference type="Proteomes" id="UP001206067">
    <property type="component" value="Unassembled WGS sequence"/>
</dbReference>
<feature type="domain" description="Prohead serine protease" evidence="5">
    <location>
        <begin position="49"/>
        <end position="158"/>
    </location>
</feature>
<protein>
    <submittedName>
        <fullName evidence="6">HK97 family phage prohead protease</fullName>
    </submittedName>
</protein>
<keyword evidence="3" id="KW-0378">Hydrolase</keyword>
<proteinExistence type="predicted"/>
<organism evidence="6 7">
    <name type="scientific">Parerythrobacter lacustris</name>
    <dbReference type="NCBI Taxonomy" id="2969984"/>
    <lineage>
        <taxon>Bacteria</taxon>
        <taxon>Pseudomonadati</taxon>
        <taxon>Pseudomonadota</taxon>
        <taxon>Alphaproteobacteria</taxon>
        <taxon>Sphingomonadales</taxon>
        <taxon>Erythrobacteraceae</taxon>
        <taxon>Parerythrobacter</taxon>
    </lineage>
</organism>
<dbReference type="InterPro" id="IPR054613">
    <property type="entry name" value="Peptidase_S78_dom"/>
</dbReference>
<evidence type="ECO:0000259" key="5">
    <source>
        <dbReference type="Pfam" id="PF04586"/>
    </source>
</evidence>
<feature type="region of interest" description="Disordered" evidence="4">
    <location>
        <begin position="244"/>
        <end position="276"/>
    </location>
</feature>
<sequence>MKYPLKSIGEELAARIAERFASPEVRALLEETKAAPDSDTGTFEVVITTENLDRYQEVIKLDGWDLTHYLANPVVLWGHDHNRLIGIATSVEIADGKMVAKGKFAPTEEGQEKRRLYDLGFLKATSVGFIEKEREGNLITKAELLEFSFVSVPANPYALSLAMEKELNVNDLVTKGIMFVEKDAEEAPESPETAPEGEHEPEDIPDAETQSEELEEPQERSLSTKQIASVIDGLKSAIVALEALGTKAGEPEGDEEPTGDEGETEDERAYRDFSEKRRVLQHASTILGDVLAEARQVKDARKAA</sequence>
<evidence type="ECO:0000256" key="2">
    <source>
        <dbReference type="ARBA" id="ARBA00022670"/>
    </source>
</evidence>
<dbReference type="RefSeq" id="WP_257595249.1">
    <property type="nucleotide sequence ID" value="NZ_JANKHH010000003.1"/>
</dbReference>
<name>A0ABT1XP86_9SPHN</name>
<feature type="region of interest" description="Disordered" evidence="4">
    <location>
        <begin position="184"/>
        <end position="226"/>
    </location>
</feature>
<keyword evidence="1" id="KW-1188">Viral release from host cell</keyword>
<feature type="compositionally biased region" description="Basic and acidic residues" evidence="4">
    <location>
        <begin position="267"/>
        <end position="276"/>
    </location>
</feature>
<dbReference type="Pfam" id="PF04586">
    <property type="entry name" value="Peptidase_S78"/>
    <property type="match status" value="1"/>
</dbReference>
<dbReference type="GO" id="GO:0006508">
    <property type="term" value="P:proteolysis"/>
    <property type="evidence" value="ECO:0007669"/>
    <property type="project" value="UniProtKB-KW"/>
</dbReference>
<keyword evidence="2 6" id="KW-0645">Protease</keyword>
<feature type="compositionally biased region" description="Acidic residues" evidence="4">
    <location>
        <begin position="199"/>
        <end position="216"/>
    </location>
</feature>
<evidence type="ECO:0000313" key="6">
    <source>
        <dbReference type="EMBL" id="MCR2833485.1"/>
    </source>
</evidence>
<dbReference type="EMBL" id="JANKHH010000003">
    <property type="protein sequence ID" value="MCR2833485.1"/>
    <property type="molecule type" value="Genomic_DNA"/>
</dbReference>
<comment type="caution">
    <text evidence="6">The sequence shown here is derived from an EMBL/GenBank/DDBJ whole genome shotgun (WGS) entry which is preliminary data.</text>
</comment>
<keyword evidence="7" id="KW-1185">Reference proteome</keyword>
<feature type="compositionally biased region" description="Acidic residues" evidence="4">
    <location>
        <begin position="251"/>
        <end position="266"/>
    </location>
</feature>
<evidence type="ECO:0000256" key="4">
    <source>
        <dbReference type="SAM" id="MobiDB-lite"/>
    </source>
</evidence>
<evidence type="ECO:0000256" key="3">
    <source>
        <dbReference type="ARBA" id="ARBA00022801"/>
    </source>
</evidence>
<accession>A0ABT1XP86</accession>
<reference evidence="6 7" key="1">
    <citation type="submission" date="2022-08" db="EMBL/GenBank/DDBJ databases">
        <title>Polyphasic taxonomy analysis of Qipengyuania sp.RS5-5.</title>
        <authorList>
            <person name="Xamxidin M."/>
            <person name="Wu M."/>
        </authorList>
    </citation>
    <scope>NUCLEOTIDE SEQUENCE [LARGE SCALE GENOMIC DNA]</scope>
    <source>
        <strain evidence="6 7">RS5-5</strain>
    </source>
</reference>
<dbReference type="GO" id="GO:0008233">
    <property type="term" value="F:peptidase activity"/>
    <property type="evidence" value="ECO:0007669"/>
    <property type="project" value="UniProtKB-KW"/>
</dbReference>
<gene>
    <name evidence="6" type="ORF">NSO95_05980</name>
</gene>
<evidence type="ECO:0000313" key="7">
    <source>
        <dbReference type="Proteomes" id="UP001206067"/>
    </source>
</evidence>
<evidence type="ECO:0000256" key="1">
    <source>
        <dbReference type="ARBA" id="ARBA00022612"/>
    </source>
</evidence>